<reference evidence="4 5" key="1">
    <citation type="submission" date="2018-06" db="EMBL/GenBank/DDBJ databases">
        <title>Phytoactinopolyspora halophila sp. nov., a novel halophilic actinomycete isolated from a saline soil in China.</title>
        <authorList>
            <person name="Tang S.-K."/>
        </authorList>
    </citation>
    <scope>NUCLEOTIDE SEQUENCE [LARGE SCALE GENOMIC DNA]</scope>
    <source>
        <strain evidence="4 5">YIM 96934</strain>
    </source>
</reference>
<evidence type="ECO:0000256" key="1">
    <source>
        <dbReference type="ARBA" id="ARBA00022630"/>
    </source>
</evidence>
<dbReference type="InterPro" id="IPR050641">
    <property type="entry name" value="RIFMO-like"/>
</dbReference>
<evidence type="ECO:0000313" key="4">
    <source>
        <dbReference type="EMBL" id="RAW09494.1"/>
    </source>
</evidence>
<proteinExistence type="predicted"/>
<keyword evidence="2" id="KW-0274">FAD</keyword>
<feature type="domain" description="FAD-binding" evidence="3">
    <location>
        <begin position="5"/>
        <end position="371"/>
    </location>
</feature>
<evidence type="ECO:0000313" key="5">
    <source>
        <dbReference type="Proteomes" id="UP000250462"/>
    </source>
</evidence>
<dbReference type="Pfam" id="PF01494">
    <property type="entry name" value="FAD_binding_3"/>
    <property type="match status" value="1"/>
</dbReference>
<dbReference type="GO" id="GO:0071949">
    <property type="term" value="F:FAD binding"/>
    <property type="evidence" value="ECO:0007669"/>
    <property type="project" value="InterPro"/>
</dbReference>
<dbReference type="Gene3D" id="3.40.30.120">
    <property type="match status" value="1"/>
</dbReference>
<organism evidence="4 5">
    <name type="scientific">Phytoactinopolyspora halophila</name>
    <dbReference type="NCBI Taxonomy" id="1981511"/>
    <lineage>
        <taxon>Bacteria</taxon>
        <taxon>Bacillati</taxon>
        <taxon>Actinomycetota</taxon>
        <taxon>Actinomycetes</taxon>
        <taxon>Jiangellales</taxon>
        <taxon>Jiangellaceae</taxon>
        <taxon>Phytoactinopolyspora</taxon>
    </lineage>
</organism>
<dbReference type="InterPro" id="IPR002938">
    <property type="entry name" value="FAD-bd"/>
</dbReference>
<dbReference type="OrthoDB" id="8670884at2"/>
<evidence type="ECO:0000256" key="2">
    <source>
        <dbReference type="ARBA" id="ARBA00022827"/>
    </source>
</evidence>
<dbReference type="Gene3D" id="3.50.50.60">
    <property type="entry name" value="FAD/NAD(P)-binding domain"/>
    <property type="match status" value="1"/>
</dbReference>
<keyword evidence="5" id="KW-1185">Reference proteome</keyword>
<dbReference type="SUPFAM" id="SSF51905">
    <property type="entry name" value="FAD/NAD(P)-binding domain"/>
    <property type="match status" value="1"/>
</dbReference>
<dbReference type="GO" id="GO:0006744">
    <property type="term" value="P:ubiquinone biosynthetic process"/>
    <property type="evidence" value="ECO:0007669"/>
    <property type="project" value="TreeGrafter"/>
</dbReference>
<dbReference type="EMBL" id="QMIG01000041">
    <property type="protein sequence ID" value="RAW09494.1"/>
    <property type="molecule type" value="Genomic_DNA"/>
</dbReference>
<dbReference type="Proteomes" id="UP000250462">
    <property type="component" value="Unassembled WGS sequence"/>
</dbReference>
<dbReference type="PANTHER" id="PTHR43004:SF6">
    <property type="entry name" value="FAD_NAD(P)-BINDING OXIDOREDUCTASE FAMILY PROTEIN"/>
    <property type="match status" value="1"/>
</dbReference>
<keyword evidence="1" id="KW-0285">Flavoprotein</keyword>
<dbReference type="Pfam" id="PF21274">
    <property type="entry name" value="Rng_hyd_C"/>
    <property type="match status" value="1"/>
</dbReference>
<evidence type="ECO:0000259" key="3">
    <source>
        <dbReference type="Pfam" id="PF01494"/>
    </source>
</evidence>
<name>A0A329QAZ5_9ACTN</name>
<dbReference type="InterPro" id="IPR036188">
    <property type="entry name" value="FAD/NAD-bd_sf"/>
</dbReference>
<protein>
    <submittedName>
        <fullName evidence="4">Aromatic ring hydroxylase</fullName>
    </submittedName>
</protein>
<comment type="caution">
    <text evidence="4">The sequence shown here is derived from an EMBL/GenBank/DDBJ whole genome shotgun (WGS) entry which is preliminary data.</text>
</comment>
<dbReference type="AlphaFoldDB" id="A0A329QAZ5"/>
<sequence>MGAIEVPVLIVGGGGCGLSASVFLSDHGVGHVLVERHADTSILPKAHYLNQRTMEIFRQHGLDDEVAEQGAPVEKFGKVRWQTTLAGNGPLDARVIHEMDAFGGGELRERYAEAGPVLPVKLPQVRLEPILRRHAERRNPGRILFGHELADFSHDGDRIVATVRDVETGEITTVAAQYMVAADGGRTVGAALGVEMQGPPGLANVTTVYFSADLSAWWREGTLITHFLDPHHPDRSSNLIEMGPTWGTGCEEWGLHFSPNDPTPFDEETVVPRIREVLGLPDLDVTLLHVTHWTVEALLADRYRDGRVLLAGDAAHRQPPAVGLGLNTGIQDAHNLAWKLAAVLTGRAHDSLLDTYEAERWPVGRHNIDWAMSAAAHHQAILDVIGVGERTPPQRRVPMISTYFDPSPLGAVARARAAEVFDTHRAACQAHDVEMGFAYEEGAIAPDGSQPPARVPMRDVYQPTTRPGHLLPHAWLEREGRCLSTHDLTGPATGFALLTGPDGLAWREAAAQVAEKFSISISAAAIGRDAEFSDVDGRWEAVREISDEGAVLVRPDNHVAWRSMSGSESPVDVLANAVSRILDHPSGSPVVP</sequence>
<accession>A0A329QAZ5</accession>
<dbReference type="PRINTS" id="PR00420">
    <property type="entry name" value="RNGMNOXGNASE"/>
</dbReference>
<dbReference type="RefSeq" id="WP_112260285.1">
    <property type="nucleotide sequence ID" value="NZ_QMIG01000041.1"/>
</dbReference>
<dbReference type="PANTHER" id="PTHR43004">
    <property type="entry name" value="TRK SYSTEM POTASSIUM UPTAKE PROTEIN"/>
    <property type="match status" value="1"/>
</dbReference>
<dbReference type="GO" id="GO:0016709">
    <property type="term" value="F:oxidoreductase activity, acting on paired donors, with incorporation or reduction of molecular oxygen, NAD(P)H as one donor, and incorporation of one atom of oxygen"/>
    <property type="evidence" value="ECO:0007669"/>
    <property type="project" value="UniProtKB-ARBA"/>
</dbReference>
<gene>
    <name evidence="4" type="ORF">DPM12_20850</name>
</gene>
<dbReference type="Gene3D" id="3.30.9.10">
    <property type="entry name" value="D-Amino Acid Oxidase, subunit A, domain 2"/>
    <property type="match status" value="1"/>
</dbReference>